<dbReference type="PANTHER" id="PTHR47676">
    <property type="entry name" value="OS01G0225100 PROTEIN"/>
    <property type="match status" value="1"/>
</dbReference>
<keyword evidence="2" id="KW-1185">Reference proteome</keyword>
<dbReference type="InterPro" id="IPR055319">
    <property type="entry name" value="At5g58720-like"/>
</dbReference>
<feature type="non-terminal residue" evidence="1">
    <location>
        <position position="1"/>
    </location>
</feature>
<dbReference type="PANTHER" id="PTHR47676:SF1">
    <property type="entry name" value="SMR DOMAIN-CONTAINING PROTEIN"/>
    <property type="match status" value="1"/>
</dbReference>
<evidence type="ECO:0000313" key="2">
    <source>
        <dbReference type="Proteomes" id="UP000554482"/>
    </source>
</evidence>
<comment type="caution">
    <text evidence="1">The sequence shown here is derived from an EMBL/GenBank/DDBJ whole genome shotgun (WGS) entry which is preliminary data.</text>
</comment>
<dbReference type="OrthoDB" id="1937816at2759"/>
<dbReference type="Proteomes" id="UP000554482">
    <property type="component" value="Unassembled WGS sequence"/>
</dbReference>
<proteinExistence type="predicted"/>
<accession>A0A7J6XB31</accession>
<gene>
    <name evidence="1" type="ORF">FRX31_004226</name>
</gene>
<evidence type="ECO:0000313" key="1">
    <source>
        <dbReference type="EMBL" id="KAF5206187.1"/>
    </source>
</evidence>
<sequence length="106" mass="10602">IRSNAFVSGGGGGTNKGFGVRAGAGAGGIGGASMGTTVANVIGKGCATRCPSSGGGFKRNYYSLQAKGLYNNKAASNEEAEQFLCSMLGNDCELNLGVVKDVLDQC</sequence>
<protein>
    <submittedName>
        <fullName evidence="1">Uncharacterized protein</fullName>
    </submittedName>
</protein>
<reference evidence="1 2" key="1">
    <citation type="submission" date="2020-06" db="EMBL/GenBank/DDBJ databases">
        <title>Transcriptomic and genomic resources for Thalictrum thalictroides and T. hernandezii: Facilitating candidate gene discovery in an emerging model plant lineage.</title>
        <authorList>
            <person name="Arias T."/>
            <person name="Riano-Pachon D.M."/>
            <person name="Di Stilio V.S."/>
        </authorList>
    </citation>
    <scope>NUCLEOTIDE SEQUENCE [LARGE SCALE GENOMIC DNA]</scope>
    <source>
        <strain evidence="2">cv. WT478/WT964</strain>
        <tissue evidence="1">Leaves</tissue>
    </source>
</reference>
<organism evidence="1 2">
    <name type="scientific">Thalictrum thalictroides</name>
    <name type="common">Rue-anemone</name>
    <name type="synonym">Anemone thalictroides</name>
    <dbReference type="NCBI Taxonomy" id="46969"/>
    <lineage>
        <taxon>Eukaryota</taxon>
        <taxon>Viridiplantae</taxon>
        <taxon>Streptophyta</taxon>
        <taxon>Embryophyta</taxon>
        <taxon>Tracheophyta</taxon>
        <taxon>Spermatophyta</taxon>
        <taxon>Magnoliopsida</taxon>
        <taxon>Ranunculales</taxon>
        <taxon>Ranunculaceae</taxon>
        <taxon>Thalictroideae</taxon>
        <taxon>Thalictrum</taxon>
    </lineage>
</organism>
<dbReference type="AlphaFoldDB" id="A0A7J6XB31"/>
<name>A0A7J6XB31_THATH</name>
<dbReference type="EMBL" id="JABWDY010003067">
    <property type="protein sequence ID" value="KAF5206187.1"/>
    <property type="molecule type" value="Genomic_DNA"/>
</dbReference>